<dbReference type="PROSITE" id="PS50111">
    <property type="entry name" value="CHEMOTAXIS_TRANSDUC_2"/>
    <property type="match status" value="1"/>
</dbReference>
<protein>
    <submittedName>
        <fullName evidence="5">Methyl-accepting chemotaxis sensory transducer</fullName>
    </submittedName>
</protein>
<dbReference type="InterPro" id="IPR004089">
    <property type="entry name" value="MCPsignal_dom"/>
</dbReference>
<keyword evidence="1" id="KW-0145">Chemotaxis</keyword>
<dbReference type="Proteomes" id="UP000000503">
    <property type="component" value="Chromosome"/>
</dbReference>
<dbReference type="HOGENOM" id="CLU_642413_0_0_12"/>
<evidence type="ECO:0000259" key="4">
    <source>
        <dbReference type="PROSITE" id="PS50111"/>
    </source>
</evidence>
<dbReference type="Pfam" id="PF22673">
    <property type="entry name" value="MCP-like_PDC_1"/>
    <property type="match status" value="1"/>
</dbReference>
<organism evidence="5 6">
    <name type="scientific">Gracilinema caldarium (strain ATCC 51460 / DSM 7334 / H1)</name>
    <name type="common">Treponema caldarium</name>
    <dbReference type="NCBI Taxonomy" id="744872"/>
    <lineage>
        <taxon>Bacteria</taxon>
        <taxon>Pseudomonadati</taxon>
        <taxon>Spirochaetota</taxon>
        <taxon>Spirochaetia</taxon>
        <taxon>Spirochaetales</taxon>
        <taxon>Breznakiellaceae</taxon>
        <taxon>Gracilinema</taxon>
    </lineage>
</organism>
<proteinExistence type="inferred from homology"/>
<evidence type="ECO:0000313" key="5">
    <source>
        <dbReference type="EMBL" id="AEJ20251.1"/>
    </source>
</evidence>
<dbReference type="GO" id="GO:0006935">
    <property type="term" value="P:chemotaxis"/>
    <property type="evidence" value="ECO:0007669"/>
    <property type="project" value="UniProtKB-KW"/>
</dbReference>
<dbReference type="SUPFAM" id="SSF58104">
    <property type="entry name" value="Methyl-accepting chemotaxis protein (MCP) signaling domain"/>
    <property type="match status" value="1"/>
</dbReference>
<evidence type="ECO:0000256" key="3">
    <source>
        <dbReference type="PROSITE-ProRule" id="PRU00284"/>
    </source>
</evidence>
<dbReference type="Gene3D" id="1.10.287.950">
    <property type="entry name" value="Methyl-accepting chemotaxis protein"/>
    <property type="match status" value="1"/>
</dbReference>
<keyword evidence="3" id="KW-0807">Transducer</keyword>
<evidence type="ECO:0000256" key="2">
    <source>
        <dbReference type="ARBA" id="ARBA00029447"/>
    </source>
</evidence>
<accession>F8F0W5</accession>
<dbReference type="PANTHER" id="PTHR43531:SF11">
    <property type="entry name" value="METHYL-ACCEPTING CHEMOTAXIS PROTEIN 3"/>
    <property type="match status" value="1"/>
</dbReference>
<dbReference type="OrthoDB" id="359527at2"/>
<reference evidence="6" key="1">
    <citation type="journal article" date="2013" name="Stand. Genomic Sci.">
        <title>Genome sequence of the thermophilic fresh-water bacterium Spirochaeta caldaria type strain (H1(T)), reclassification of Spirochaeta caldaria, Spirochaeta stenostrepta, and Spirochaeta zuelzerae in the genus Treponema as Treponema caldaria comb. nov., Treponema stenostrepta comb. nov., and Treponema zuelzerae comb. nov., and emendation of the genus Treponema.</title>
        <authorList>
            <person name="Abt B."/>
            <person name="Goker M."/>
            <person name="Scheuner C."/>
            <person name="Han C."/>
            <person name="Lu M."/>
            <person name="Misra M."/>
            <person name="Lapidus A."/>
            <person name="Nolan M."/>
            <person name="Lucas S."/>
            <person name="Hammon N."/>
            <person name="Deshpande S."/>
            <person name="Cheng J.F."/>
            <person name="Tapia R."/>
            <person name="Goodwin L.A."/>
            <person name="Pitluck S."/>
            <person name="Liolios K."/>
            <person name="Pagani I."/>
            <person name="Ivanova N."/>
            <person name="Mavromatis K."/>
            <person name="Mikhailova N."/>
            <person name="Huntemann M."/>
            <person name="Pati A."/>
            <person name="Chen A."/>
            <person name="Palaniappan K."/>
            <person name="Land M."/>
            <person name="Hauser L."/>
            <person name="Jeffries C.D."/>
            <person name="Rohde M."/>
            <person name="Spring S."/>
            <person name="Gronow S."/>
            <person name="Detter J.C."/>
            <person name="Bristow J."/>
            <person name="Eisen J.A."/>
            <person name="Markowitz V."/>
            <person name="Hugenholtz P."/>
            <person name="Kyrpides N.C."/>
            <person name="Woyke T."/>
            <person name="Klenk H.P."/>
        </authorList>
    </citation>
    <scope>NUCLEOTIDE SEQUENCE</scope>
    <source>
        <strain evidence="6">ATCC 51460 / DSM 7334 / H1</strain>
    </source>
</reference>
<dbReference type="eggNOG" id="COG0840">
    <property type="taxonomic scope" value="Bacteria"/>
</dbReference>
<dbReference type="AlphaFoldDB" id="F8F0W5"/>
<dbReference type="SUPFAM" id="SSF103190">
    <property type="entry name" value="Sensory domain-like"/>
    <property type="match status" value="1"/>
</dbReference>
<dbReference type="GO" id="GO:0005886">
    <property type="term" value="C:plasma membrane"/>
    <property type="evidence" value="ECO:0007669"/>
    <property type="project" value="TreeGrafter"/>
</dbReference>
<evidence type="ECO:0000256" key="1">
    <source>
        <dbReference type="ARBA" id="ARBA00022500"/>
    </source>
</evidence>
<comment type="similarity">
    <text evidence="2">Belongs to the methyl-accepting chemotaxis (MCP) protein family.</text>
</comment>
<gene>
    <name evidence="5" type="ordered locus">Spica_2128</name>
</gene>
<dbReference type="STRING" id="744872.Spica_2128"/>
<keyword evidence="6" id="KW-1185">Reference proteome</keyword>
<dbReference type="Gene3D" id="3.30.450.20">
    <property type="entry name" value="PAS domain"/>
    <property type="match status" value="1"/>
</dbReference>
<dbReference type="GO" id="GO:0004888">
    <property type="term" value="F:transmembrane signaling receptor activity"/>
    <property type="evidence" value="ECO:0007669"/>
    <property type="project" value="TreeGrafter"/>
</dbReference>
<feature type="domain" description="Methyl-accepting transducer" evidence="4">
    <location>
        <begin position="13"/>
        <end position="249"/>
    </location>
</feature>
<dbReference type="GO" id="GO:0007165">
    <property type="term" value="P:signal transduction"/>
    <property type="evidence" value="ECO:0007669"/>
    <property type="project" value="UniProtKB-KW"/>
</dbReference>
<dbReference type="Pfam" id="PF00015">
    <property type="entry name" value="MCPsignal"/>
    <property type="match status" value="1"/>
</dbReference>
<name>F8F0W5_GRAC1</name>
<dbReference type="InterPro" id="IPR029151">
    <property type="entry name" value="Sensor-like_sf"/>
</dbReference>
<dbReference type="PANTHER" id="PTHR43531">
    <property type="entry name" value="PROTEIN ICFG"/>
    <property type="match status" value="1"/>
</dbReference>
<dbReference type="InterPro" id="IPR051310">
    <property type="entry name" value="MCP_chemotaxis"/>
</dbReference>
<dbReference type="KEGG" id="scd:Spica_2128"/>
<evidence type="ECO:0000313" key="6">
    <source>
        <dbReference type="Proteomes" id="UP000000503"/>
    </source>
</evidence>
<dbReference type="CDD" id="cd18773">
    <property type="entry name" value="PDC1_HK_sensor"/>
    <property type="match status" value="1"/>
</dbReference>
<sequence>MNTACDATESLVKLIRLCNTAHQLDDNVLSLEQLAEHQATTAGSIHAGLESYLASLNKILGTQQASSEKLIENSETIVQWLDKEQDVSRLFKKSTKEVQSVWDEIRDISPSILKMIESIRSINNIFDLLHILSINTAIEASKFGDRGRAFAIIAKEMRKLADQSRSFIDSIKEQGTMVDTRVRQLVKNLSQSINSYTNLEHTVEVFLSDSMLVRDNTQVVYELIEQYKTLSETHIREWQQSVQQIKALEEIADTVLTRSKQIQSMADTLFSMIREETELASKTNTRFHARAIQEARELAMNIQTQDLYNRQILDKILTHWSSTHELFELLYILDSFGIQVSGNIYAPRYRALHHIDEGYGVDRSYKDYFSLPKKNMSPYVSSVYLSVATKALCITVSIPLLYEDRFNGVVCADVDLQYLSNFSYLGD</sequence>
<dbReference type="RefSeq" id="WP_013969539.1">
    <property type="nucleotide sequence ID" value="NC_015732.1"/>
</dbReference>
<dbReference type="EMBL" id="CP002868">
    <property type="protein sequence ID" value="AEJ20251.1"/>
    <property type="molecule type" value="Genomic_DNA"/>
</dbReference>